<sequence>MQSLPDFLKENKIAGIFEDKIVQKNWVKNLKKIYKGANTWDYQWAYANLVNHSFCIIPNENLISNIGFGKNSTHTANEDDILANMPTGSIVEIVHPGKFEFANEADQYTNTKVFNPPTLLRRVKNRIKKIMP</sequence>
<organism evidence="1 2">
    <name type="scientific">Adhaeribacter aerolatus</name>
    <dbReference type="NCBI Taxonomy" id="670289"/>
    <lineage>
        <taxon>Bacteria</taxon>
        <taxon>Pseudomonadati</taxon>
        <taxon>Bacteroidota</taxon>
        <taxon>Cytophagia</taxon>
        <taxon>Cytophagales</taxon>
        <taxon>Hymenobacteraceae</taxon>
        <taxon>Adhaeribacter</taxon>
    </lineage>
</organism>
<gene>
    <name evidence="1" type="ORF">AAE02nite_22890</name>
</gene>
<reference evidence="1 2" key="1">
    <citation type="submission" date="2019-07" db="EMBL/GenBank/DDBJ databases">
        <title>Whole genome shotgun sequence of Adhaeribacter aerolatus NBRC 106133.</title>
        <authorList>
            <person name="Hosoyama A."/>
            <person name="Uohara A."/>
            <person name="Ohji S."/>
            <person name="Ichikawa N."/>
        </authorList>
    </citation>
    <scope>NUCLEOTIDE SEQUENCE [LARGE SCALE GENOMIC DNA]</scope>
    <source>
        <strain evidence="1 2">NBRC 106133</strain>
    </source>
</reference>
<dbReference type="Proteomes" id="UP000321532">
    <property type="component" value="Unassembled WGS sequence"/>
</dbReference>
<keyword evidence="2" id="KW-1185">Reference proteome</keyword>
<dbReference type="AlphaFoldDB" id="A0A512AY27"/>
<accession>A0A512AY27</accession>
<evidence type="ECO:0000313" key="2">
    <source>
        <dbReference type="Proteomes" id="UP000321532"/>
    </source>
</evidence>
<comment type="caution">
    <text evidence="1">The sequence shown here is derived from an EMBL/GenBank/DDBJ whole genome shotgun (WGS) entry which is preliminary data.</text>
</comment>
<proteinExistence type="predicted"/>
<name>A0A512AY27_9BACT</name>
<dbReference type="EMBL" id="BJYS01000016">
    <property type="protein sequence ID" value="GEO04625.1"/>
    <property type="molecule type" value="Genomic_DNA"/>
</dbReference>
<evidence type="ECO:0000313" key="1">
    <source>
        <dbReference type="EMBL" id="GEO04625.1"/>
    </source>
</evidence>
<protein>
    <submittedName>
        <fullName evidence="1">Uncharacterized protein</fullName>
    </submittedName>
</protein>